<dbReference type="Proteomes" id="UP000477311">
    <property type="component" value="Unassembled WGS sequence"/>
</dbReference>
<comment type="caution">
    <text evidence="7">The sequence shown here is derived from an EMBL/GenBank/DDBJ whole genome shotgun (WGS) entry which is preliminary data.</text>
</comment>
<evidence type="ECO:0000313" key="7">
    <source>
        <dbReference type="EMBL" id="NGO39795.1"/>
    </source>
</evidence>
<organism evidence="7 8">
    <name type="scientific">Limisphaera ngatamarikiensis</name>
    <dbReference type="NCBI Taxonomy" id="1324935"/>
    <lineage>
        <taxon>Bacteria</taxon>
        <taxon>Pseudomonadati</taxon>
        <taxon>Verrucomicrobiota</taxon>
        <taxon>Verrucomicrobiia</taxon>
        <taxon>Limisphaerales</taxon>
        <taxon>Limisphaeraceae</taxon>
        <taxon>Limisphaera</taxon>
    </lineage>
</organism>
<comment type="similarity">
    <text evidence="4">Belongs to the YmdB-like family.</text>
</comment>
<sequence>MLQARKVPAAFRVWVLSHRPGCEGFCCRPGRGRLGAVKLLFIGDVVGRPGRQAVQALVPRLRSELGLDYVVANGENSAGGAGITSKTAAELFAAGVDVITTGDHVWDQKEAAQLLETEPRVLRPLNYPPGVPGRGSCLVRQEGKPPLAVINAQGRTFMPALENPFLLVPPEVERLRQETPIILVDFHAEATSEKIAFGRLLDGRVSAVIGTHTHVPTADEQIFPGGTAYLTDAGFTGPQESVLGREIAPVLRRFLTQCPQRFEVARNRVMLLGALIEVDPATGRAVSIRRIAEPWAVESAPAPAESSSLNGGSA</sequence>
<dbReference type="GO" id="GO:0004113">
    <property type="term" value="F:2',3'-cyclic-nucleotide 3'-phosphodiesterase activity"/>
    <property type="evidence" value="ECO:0007669"/>
    <property type="project" value="TreeGrafter"/>
</dbReference>
<evidence type="ECO:0000313" key="8">
    <source>
        <dbReference type="Proteomes" id="UP000477311"/>
    </source>
</evidence>
<proteinExistence type="inferred from homology"/>
<feature type="active site" description="Proton donor" evidence="5">
    <location>
        <position position="104"/>
    </location>
</feature>
<dbReference type="InterPro" id="IPR029052">
    <property type="entry name" value="Metallo-depent_PP-like"/>
</dbReference>
<feature type="binding site" evidence="6">
    <location>
        <position position="44"/>
    </location>
    <ligand>
        <name>Fe cation</name>
        <dbReference type="ChEBI" id="CHEBI:24875"/>
        <label>1</label>
    </ligand>
</feature>
<evidence type="ECO:0000256" key="6">
    <source>
        <dbReference type="PIRSR" id="PIRSR004789-51"/>
    </source>
</evidence>
<feature type="binding site" evidence="6">
    <location>
        <position position="103"/>
    </location>
    <ligand>
        <name>Fe cation</name>
        <dbReference type="ChEBI" id="CHEBI:24875"/>
        <label>2</label>
    </ligand>
</feature>
<dbReference type="NCBIfam" id="TIGR00282">
    <property type="entry name" value="TIGR00282 family metallophosphoesterase"/>
    <property type="match status" value="1"/>
</dbReference>
<dbReference type="FunFam" id="3.60.21.10:FF:000016">
    <property type="entry name" value="Putative metallophosphoesterase"/>
    <property type="match status" value="1"/>
</dbReference>
<keyword evidence="1 6" id="KW-0479">Metal-binding</keyword>
<accession>A0A6M1RT32</accession>
<dbReference type="Gene3D" id="3.60.21.10">
    <property type="match status" value="1"/>
</dbReference>
<evidence type="ECO:0000256" key="4">
    <source>
        <dbReference type="ARBA" id="ARBA00061401"/>
    </source>
</evidence>
<keyword evidence="3" id="KW-0408">Iron</keyword>
<dbReference type="CDD" id="cd07382">
    <property type="entry name" value="MPP_DR1281"/>
    <property type="match status" value="1"/>
</dbReference>
<reference evidence="7 8" key="1">
    <citation type="submission" date="2020-02" db="EMBL/GenBank/DDBJ databases">
        <title>Draft genome sequence of Limisphaera ngatamarikiensis NGM72.4T, a thermophilic Verrucomicrobia grouped in subdivision 3.</title>
        <authorList>
            <person name="Carere C.R."/>
            <person name="Steen J."/>
            <person name="Hugenholtz P."/>
            <person name="Stott M.B."/>
        </authorList>
    </citation>
    <scope>NUCLEOTIDE SEQUENCE [LARGE SCALE GENOMIC DNA]</scope>
    <source>
        <strain evidence="7 8">NGM72.4</strain>
    </source>
</reference>
<dbReference type="PIRSF" id="PIRSF004789">
    <property type="entry name" value="DR1281"/>
    <property type="match status" value="1"/>
</dbReference>
<dbReference type="InterPro" id="IPR005235">
    <property type="entry name" value="YmdB-like"/>
</dbReference>
<evidence type="ECO:0000256" key="1">
    <source>
        <dbReference type="ARBA" id="ARBA00022723"/>
    </source>
</evidence>
<dbReference type="GO" id="GO:0046872">
    <property type="term" value="F:metal ion binding"/>
    <property type="evidence" value="ECO:0007669"/>
    <property type="project" value="UniProtKB-KW"/>
</dbReference>
<evidence type="ECO:0000256" key="5">
    <source>
        <dbReference type="PIRSR" id="PIRSR004789-50"/>
    </source>
</evidence>
<feature type="binding site" evidence="6">
    <location>
        <position position="214"/>
    </location>
    <ligand>
        <name>Fe cation</name>
        <dbReference type="ChEBI" id="CHEBI:24875"/>
        <label>1</label>
    </ligand>
</feature>
<gene>
    <name evidence="7" type="ORF">G4L39_10365</name>
</gene>
<feature type="binding site" evidence="6">
    <location>
        <position position="212"/>
    </location>
    <ligand>
        <name>Fe cation</name>
        <dbReference type="ChEBI" id="CHEBI:24875"/>
        <label>2</label>
    </ligand>
</feature>
<evidence type="ECO:0000256" key="2">
    <source>
        <dbReference type="ARBA" id="ARBA00022801"/>
    </source>
</evidence>
<keyword evidence="8" id="KW-1185">Reference proteome</keyword>
<feature type="binding site" evidence="6">
    <location>
        <position position="75"/>
    </location>
    <ligand>
        <name>Fe cation</name>
        <dbReference type="ChEBI" id="CHEBI:24875"/>
        <label>1</label>
    </ligand>
</feature>
<dbReference type="SUPFAM" id="SSF56300">
    <property type="entry name" value="Metallo-dependent phosphatases"/>
    <property type="match status" value="1"/>
</dbReference>
<name>A0A6M1RT32_9BACT</name>
<keyword evidence="2" id="KW-0378">Hydrolase</keyword>
<feature type="binding site" evidence="6">
    <location>
        <position position="187"/>
    </location>
    <ligand>
        <name>Fe cation</name>
        <dbReference type="ChEBI" id="CHEBI:24875"/>
        <label>2</label>
    </ligand>
</feature>
<dbReference type="Pfam" id="PF13277">
    <property type="entry name" value="YmdB"/>
    <property type="match status" value="1"/>
</dbReference>
<feature type="binding site" evidence="6">
    <location>
        <position position="76"/>
    </location>
    <ligand>
        <name>Fe cation</name>
        <dbReference type="ChEBI" id="CHEBI:24875"/>
        <label>1</label>
    </ligand>
</feature>
<dbReference type="EMBL" id="JAAKYA010000071">
    <property type="protein sequence ID" value="NGO39795.1"/>
    <property type="molecule type" value="Genomic_DNA"/>
</dbReference>
<feature type="binding site" evidence="6">
    <location>
        <position position="75"/>
    </location>
    <ligand>
        <name>Fe cation</name>
        <dbReference type="ChEBI" id="CHEBI:24875"/>
        <label>2</label>
    </ligand>
</feature>
<dbReference type="AlphaFoldDB" id="A0A6M1RT32"/>
<dbReference type="PANTHER" id="PTHR36303">
    <property type="entry name" value="2',3'-CYCLIC-NUCLEOTIDE 2'-PHOSPHODIESTERASE"/>
    <property type="match status" value="1"/>
</dbReference>
<dbReference type="PANTHER" id="PTHR36303:SF1">
    <property type="entry name" value="2',3'-CYCLIC-NUCLEOTIDE 2'-PHOSPHODIESTERASE"/>
    <property type="match status" value="1"/>
</dbReference>
<protein>
    <submittedName>
        <fullName evidence="7">TIGR00282 family metallophosphoesterase</fullName>
    </submittedName>
</protein>
<evidence type="ECO:0000256" key="3">
    <source>
        <dbReference type="ARBA" id="ARBA00023004"/>
    </source>
</evidence>